<evidence type="ECO:0000259" key="2">
    <source>
        <dbReference type="Pfam" id="PF06439"/>
    </source>
</evidence>
<proteinExistence type="predicted"/>
<dbReference type="OrthoDB" id="176168at2"/>
<keyword evidence="1" id="KW-0732">Signal</keyword>
<gene>
    <name evidence="3" type="ORF">GARC_4928</name>
</gene>
<evidence type="ECO:0000313" key="3">
    <source>
        <dbReference type="EMBL" id="GAC21864.1"/>
    </source>
</evidence>
<dbReference type="STRING" id="493475.GARC_4928"/>
<dbReference type="AlphaFoldDB" id="K6XMK1"/>
<protein>
    <recommendedName>
        <fullName evidence="2">3-keto-alpha-glucoside-1,2-lyase/3-keto-2-hydroxy-glucal hydratase domain-containing protein</fullName>
    </recommendedName>
</protein>
<sequence>MQIKLKLSLLIGSLICPLVITAAEMEPWQKAEVTEVWEPTPEVVTVDNNNIPSDATVLFDGKSLNQWQSAKEGEAKWLLKDSAMTVVAGTGDIKTKQTFCDVQLHIEWKMPIQITNKNGELLTGQNRNNSGVFFQQRYEIQILDSYNNKTYANGQAGAVYKQHIPLVNATKAPGEWQSYDIIYTAPVFDDAGKLKSKAKMTALHNGILVQNNVEIQGVTAWIGAPVYNAHGCDSIRLQDHGNPVSFRNIWLRKL</sequence>
<dbReference type="EMBL" id="BAEO01000065">
    <property type="protein sequence ID" value="GAC21864.1"/>
    <property type="molecule type" value="Genomic_DNA"/>
</dbReference>
<dbReference type="GO" id="GO:0016787">
    <property type="term" value="F:hydrolase activity"/>
    <property type="evidence" value="ECO:0007669"/>
    <property type="project" value="InterPro"/>
</dbReference>
<name>K6XMK1_9ALTE</name>
<dbReference type="Pfam" id="PF06439">
    <property type="entry name" value="3keto-disac_hyd"/>
    <property type="match status" value="1"/>
</dbReference>
<evidence type="ECO:0000256" key="1">
    <source>
        <dbReference type="SAM" id="SignalP"/>
    </source>
</evidence>
<accession>K6XMK1</accession>
<organism evidence="3 4">
    <name type="scientific">Paraglaciecola arctica BSs20135</name>
    <dbReference type="NCBI Taxonomy" id="493475"/>
    <lineage>
        <taxon>Bacteria</taxon>
        <taxon>Pseudomonadati</taxon>
        <taxon>Pseudomonadota</taxon>
        <taxon>Gammaproteobacteria</taxon>
        <taxon>Alteromonadales</taxon>
        <taxon>Alteromonadaceae</taxon>
        <taxon>Paraglaciecola</taxon>
    </lineage>
</organism>
<dbReference type="RefSeq" id="WP_007625291.1">
    <property type="nucleotide sequence ID" value="NZ_BAEO01000065.1"/>
</dbReference>
<reference evidence="3 4" key="1">
    <citation type="journal article" date="2017" name="Antonie Van Leeuwenhoek">
        <title>Rhizobium rhizosphaerae sp. nov., a novel species isolated from rice rhizosphere.</title>
        <authorList>
            <person name="Zhao J.J."/>
            <person name="Zhang J."/>
            <person name="Zhang R.J."/>
            <person name="Zhang C.W."/>
            <person name="Yin H.Q."/>
            <person name="Zhang X.X."/>
        </authorList>
    </citation>
    <scope>NUCLEOTIDE SEQUENCE [LARGE SCALE GENOMIC DNA]</scope>
    <source>
        <strain evidence="3 4">BSs20135</strain>
    </source>
</reference>
<dbReference type="Proteomes" id="UP000006327">
    <property type="component" value="Unassembled WGS sequence"/>
</dbReference>
<dbReference type="Gene3D" id="2.60.120.560">
    <property type="entry name" value="Exo-inulinase, domain 1"/>
    <property type="match status" value="1"/>
</dbReference>
<feature type="signal peptide" evidence="1">
    <location>
        <begin position="1"/>
        <end position="22"/>
    </location>
</feature>
<comment type="caution">
    <text evidence="3">The sequence shown here is derived from an EMBL/GenBank/DDBJ whole genome shotgun (WGS) entry which is preliminary data.</text>
</comment>
<feature type="domain" description="3-keto-alpha-glucoside-1,2-lyase/3-keto-2-hydroxy-glucal hydratase" evidence="2">
    <location>
        <begin position="55"/>
        <end position="252"/>
    </location>
</feature>
<keyword evidence="4" id="KW-1185">Reference proteome</keyword>
<dbReference type="eggNOG" id="COG2133">
    <property type="taxonomic scope" value="Bacteria"/>
</dbReference>
<dbReference type="InterPro" id="IPR010496">
    <property type="entry name" value="AL/BT2_dom"/>
</dbReference>
<feature type="chain" id="PRO_5003896755" description="3-keto-alpha-glucoside-1,2-lyase/3-keto-2-hydroxy-glucal hydratase domain-containing protein" evidence="1">
    <location>
        <begin position="23"/>
        <end position="254"/>
    </location>
</feature>
<evidence type="ECO:0000313" key="4">
    <source>
        <dbReference type="Proteomes" id="UP000006327"/>
    </source>
</evidence>